<reference evidence="3 4" key="1">
    <citation type="journal article" date="2012" name="PLoS Pathog.">
        <title>The genome of the obligate intracellular parasite Trachipleistophora hominis: new insights into microsporidian genome dynamics and reductive evolution.</title>
        <authorList>
            <person name="Heinz E."/>
            <person name="Williams T.A."/>
            <person name="Nakjang S."/>
            <person name="Noel C.J."/>
            <person name="Swan D.C."/>
            <person name="Goldberg A.V."/>
            <person name="Harris S.R."/>
            <person name="Weinmaier T."/>
            <person name="Markert S."/>
            <person name="Becher D."/>
            <person name="Bernhardt J."/>
            <person name="Dagan T."/>
            <person name="Hacker C."/>
            <person name="Lucocq J.M."/>
            <person name="Schweder T."/>
            <person name="Rattei T."/>
            <person name="Hall N."/>
            <person name="Hirt R.P."/>
            <person name="Embley T.M."/>
        </authorList>
    </citation>
    <scope>NUCLEOTIDE SEQUENCE [LARGE SCALE GENOMIC DNA]</scope>
</reference>
<dbReference type="PROSITE" id="PS50238">
    <property type="entry name" value="RHOGAP"/>
    <property type="match status" value="1"/>
</dbReference>
<dbReference type="InterPro" id="IPR000198">
    <property type="entry name" value="RhoGAP_dom"/>
</dbReference>
<sequence length="725" mass="83635">MKQVIQCKRKKFGLVVEEKLLSVSERIKQFNKLEMEKNDPKVYLERRRSVLGKYVVYEPDNNAGRVLDDECECSFCLKDLYYHFCKNFNRHYDNCQNIGSIMFCECYLIKLKKQHKLEQRIIEKVIEESEAPPEKETIEIESNEQDQYINDAIKNDMSTDGPENAKNVDFGVLEEKLVRQTQNNGYEQFMRLKVAQECRGSCCTECDALRAELGHKHFPICDKCFEPIVKSGEKSLCFCDGTFVKHNKSANESMKSFLDDLKVKLRIKNAERHKENNETEEETAGEGESDFIEEKKIDDVLNEKDEVQLAETLRDDGIVSIRESGEDAALRKELEDRDLINEENDVVQIDEPGENAEQTKDSGENDVVQIDESGEDAGQTNESGKDAEITSETQNAVDEERNTQNELNASTTERTGGSENEESNEEKTERSVIVDSSVHASAMSVCSAKNCVVRSSAYAKYNDLSYEEQYWLAVYCVRKIVKILPAKKRRVLNNLRKIETFLLGEKFSYFSKEHVHPFMFEVLAYFREHGVRVQGLFRLPGKLSIYNKMLQDLREGRRIVLKDYNIRDVASFFKAYIREDLNGIIVPSIIETIYECFTSDSYKIKDEVSQYLPFVFLGDRRELLMQILGLYKLLAANKDTTNMNITNLAICSAPSFFPKQVITDYQVVVKQIQVIENLFGLDYKHVPIKFIQRSKEFSREVEITESDEYDYGFSVLSAHETEISS</sequence>
<dbReference type="CDD" id="cd00159">
    <property type="entry name" value="RhoGAP"/>
    <property type="match status" value="1"/>
</dbReference>
<dbReference type="Gene3D" id="1.10.555.10">
    <property type="entry name" value="Rho GTPase activation protein"/>
    <property type="match status" value="1"/>
</dbReference>
<name>L7JSA2_TRAHO</name>
<feature type="domain" description="Rho-GAP" evidence="2">
    <location>
        <begin position="501"/>
        <end position="686"/>
    </location>
</feature>
<dbReference type="HOGENOM" id="CLU_381816_0_0_1"/>
<dbReference type="Pfam" id="PF00620">
    <property type="entry name" value="RhoGAP"/>
    <property type="match status" value="1"/>
</dbReference>
<dbReference type="EMBL" id="JH994096">
    <property type="protein sequence ID" value="ELQ73931.1"/>
    <property type="molecule type" value="Genomic_DNA"/>
</dbReference>
<protein>
    <submittedName>
        <fullName evidence="3">Putative Rho GTPase-activating protein domain, Rho GTPase activation protein</fullName>
    </submittedName>
</protein>
<dbReference type="GO" id="GO:0005737">
    <property type="term" value="C:cytoplasm"/>
    <property type="evidence" value="ECO:0007669"/>
    <property type="project" value="TreeGrafter"/>
</dbReference>
<dbReference type="PANTHER" id="PTHR45808">
    <property type="entry name" value="RHO GTPASE-ACTIVATING PROTEIN 68F"/>
    <property type="match status" value="1"/>
</dbReference>
<dbReference type="SUPFAM" id="SSF48350">
    <property type="entry name" value="GTPase activation domain, GAP"/>
    <property type="match status" value="1"/>
</dbReference>
<dbReference type="SMART" id="SM00324">
    <property type="entry name" value="RhoGAP"/>
    <property type="match status" value="1"/>
</dbReference>
<dbReference type="STRING" id="72359.L7JSA2"/>
<dbReference type="InParanoid" id="L7JSA2"/>
<feature type="region of interest" description="Disordered" evidence="1">
    <location>
        <begin position="341"/>
        <end position="432"/>
    </location>
</feature>
<evidence type="ECO:0000313" key="4">
    <source>
        <dbReference type="Proteomes" id="UP000011185"/>
    </source>
</evidence>
<gene>
    <name evidence="3" type="ORF">THOM_3127</name>
</gene>
<evidence type="ECO:0000313" key="3">
    <source>
        <dbReference type="EMBL" id="ELQ73931.1"/>
    </source>
</evidence>
<dbReference type="OMA" id="NIGSIMF"/>
<organism evidence="3 4">
    <name type="scientific">Trachipleistophora hominis</name>
    <name type="common">Microsporidian parasite</name>
    <dbReference type="NCBI Taxonomy" id="72359"/>
    <lineage>
        <taxon>Eukaryota</taxon>
        <taxon>Fungi</taxon>
        <taxon>Fungi incertae sedis</taxon>
        <taxon>Microsporidia</taxon>
        <taxon>Pleistophoridae</taxon>
        <taxon>Trachipleistophora</taxon>
    </lineage>
</organism>
<dbReference type="GO" id="GO:0005096">
    <property type="term" value="F:GTPase activator activity"/>
    <property type="evidence" value="ECO:0007669"/>
    <property type="project" value="TreeGrafter"/>
</dbReference>
<feature type="compositionally biased region" description="Acidic residues" evidence="1">
    <location>
        <begin position="278"/>
        <end position="291"/>
    </location>
</feature>
<keyword evidence="4" id="KW-1185">Reference proteome</keyword>
<dbReference type="AlphaFoldDB" id="L7JSA2"/>
<dbReference type="InterPro" id="IPR008936">
    <property type="entry name" value="Rho_GTPase_activation_prot"/>
</dbReference>
<proteinExistence type="predicted"/>
<dbReference type="OrthoDB" id="2196166at2759"/>
<dbReference type="GO" id="GO:0007264">
    <property type="term" value="P:small GTPase-mediated signal transduction"/>
    <property type="evidence" value="ECO:0007669"/>
    <property type="project" value="TreeGrafter"/>
</dbReference>
<evidence type="ECO:0000256" key="1">
    <source>
        <dbReference type="SAM" id="MobiDB-lite"/>
    </source>
</evidence>
<accession>L7JSA2</accession>
<dbReference type="VEuPathDB" id="MicrosporidiaDB:THOM_3127"/>
<dbReference type="Proteomes" id="UP000011185">
    <property type="component" value="Unassembled WGS sequence"/>
</dbReference>
<evidence type="ECO:0000259" key="2">
    <source>
        <dbReference type="PROSITE" id="PS50238"/>
    </source>
</evidence>
<feature type="region of interest" description="Disordered" evidence="1">
    <location>
        <begin position="272"/>
        <end position="293"/>
    </location>
</feature>
<dbReference type="PANTHER" id="PTHR45808:SF2">
    <property type="entry name" value="RHO GTPASE-ACTIVATING PROTEIN 68F"/>
    <property type="match status" value="1"/>
</dbReference>